<feature type="binding site" evidence="9">
    <location>
        <position position="119"/>
    </location>
    <ligand>
        <name>Mn(2+)</name>
        <dbReference type="ChEBI" id="CHEBI:29035"/>
    </ligand>
</feature>
<dbReference type="PRINTS" id="PR00325">
    <property type="entry name" value="GERMIN"/>
</dbReference>
<evidence type="ECO:0000256" key="9">
    <source>
        <dbReference type="PIRSR" id="PIRSR601929-2"/>
    </source>
</evidence>
<proteinExistence type="inferred from homology"/>
<dbReference type="Proteomes" id="UP000595140">
    <property type="component" value="Unassembled WGS sequence"/>
</dbReference>
<feature type="binding site" evidence="8">
    <location>
        <position position="126"/>
    </location>
    <ligand>
        <name>oxalate</name>
        <dbReference type="ChEBI" id="CHEBI:30623"/>
    </ligand>
</feature>
<evidence type="ECO:0000256" key="6">
    <source>
        <dbReference type="ARBA" id="ARBA00023157"/>
    </source>
</evidence>
<keyword evidence="6 10" id="KW-1015">Disulfide bond</keyword>
<dbReference type="SMART" id="SM00835">
    <property type="entry name" value="Cupin_1"/>
    <property type="match status" value="1"/>
</dbReference>
<evidence type="ECO:0000256" key="3">
    <source>
        <dbReference type="ARBA" id="ARBA00022523"/>
    </source>
</evidence>
<dbReference type="EMBL" id="OOIL02003256">
    <property type="protein sequence ID" value="VFQ86651.1"/>
    <property type="molecule type" value="Genomic_DNA"/>
</dbReference>
<dbReference type="PROSITE" id="PS00725">
    <property type="entry name" value="GERMIN"/>
    <property type="match status" value="1"/>
</dbReference>
<evidence type="ECO:0000256" key="5">
    <source>
        <dbReference type="ARBA" id="ARBA00022723"/>
    </source>
</evidence>
<dbReference type="CDD" id="cd02241">
    <property type="entry name" value="cupin_OxOx"/>
    <property type="match status" value="1"/>
</dbReference>
<keyword evidence="11" id="KW-0732">Signal</keyword>
<dbReference type="Gene3D" id="2.60.120.10">
    <property type="entry name" value="Jelly Rolls"/>
    <property type="match status" value="1"/>
</dbReference>
<dbReference type="AlphaFoldDB" id="A0A484MCN3"/>
<feature type="chain" id="PRO_5019617339" description="Germin-like protein" evidence="11">
    <location>
        <begin position="19"/>
        <end position="232"/>
    </location>
</feature>
<comment type="similarity">
    <text evidence="2 11">Belongs to the germin family.</text>
</comment>
<feature type="signal peptide" evidence="11">
    <location>
        <begin position="1"/>
        <end position="18"/>
    </location>
</feature>
<organism evidence="13 14">
    <name type="scientific">Cuscuta campestris</name>
    <dbReference type="NCBI Taxonomy" id="132261"/>
    <lineage>
        <taxon>Eukaryota</taxon>
        <taxon>Viridiplantae</taxon>
        <taxon>Streptophyta</taxon>
        <taxon>Embryophyta</taxon>
        <taxon>Tracheophyta</taxon>
        <taxon>Spermatophyta</taxon>
        <taxon>Magnoliopsida</taxon>
        <taxon>eudicotyledons</taxon>
        <taxon>Gunneridae</taxon>
        <taxon>Pentapetalae</taxon>
        <taxon>asterids</taxon>
        <taxon>lamiids</taxon>
        <taxon>Solanales</taxon>
        <taxon>Convolvulaceae</taxon>
        <taxon>Cuscuteae</taxon>
        <taxon>Cuscuta</taxon>
        <taxon>Cuscuta subgen. Grammica</taxon>
        <taxon>Cuscuta sect. Cleistogrammica</taxon>
    </lineage>
</organism>
<evidence type="ECO:0000256" key="2">
    <source>
        <dbReference type="ARBA" id="ARBA00007456"/>
    </source>
</evidence>
<protein>
    <recommendedName>
        <fullName evidence="11">Germin-like protein</fullName>
    </recommendedName>
</protein>
<dbReference type="SUPFAM" id="SSF51182">
    <property type="entry name" value="RmlC-like cupins"/>
    <property type="match status" value="1"/>
</dbReference>
<evidence type="ECO:0000256" key="7">
    <source>
        <dbReference type="ARBA" id="ARBA00023211"/>
    </source>
</evidence>
<feature type="binding site" evidence="9">
    <location>
        <position position="121"/>
    </location>
    <ligand>
        <name>Mn(2+)</name>
        <dbReference type="ChEBI" id="CHEBI:29035"/>
    </ligand>
</feature>
<dbReference type="FunFam" id="2.60.120.10:FF:000005">
    <property type="entry name" value="Germin-like protein subfamily 1 member 8"/>
    <property type="match status" value="1"/>
</dbReference>
<accession>A0A484MCN3</accession>
<evidence type="ECO:0000313" key="14">
    <source>
        <dbReference type="Proteomes" id="UP000595140"/>
    </source>
</evidence>
<feature type="domain" description="Cupin type-1" evidence="12">
    <location>
        <begin position="71"/>
        <end position="220"/>
    </location>
</feature>
<dbReference type="PANTHER" id="PTHR31238">
    <property type="entry name" value="GERMIN-LIKE PROTEIN SUBFAMILY 3 MEMBER 3"/>
    <property type="match status" value="1"/>
</dbReference>
<feature type="binding site" evidence="9">
    <location>
        <position position="165"/>
    </location>
    <ligand>
        <name>Mn(2+)</name>
        <dbReference type="ChEBI" id="CHEBI:29035"/>
    </ligand>
</feature>
<dbReference type="OrthoDB" id="1921208at2759"/>
<feature type="disulfide bond" evidence="10">
    <location>
        <begin position="39"/>
        <end position="56"/>
    </location>
</feature>
<dbReference type="InterPro" id="IPR001929">
    <property type="entry name" value="Germin"/>
</dbReference>
<comment type="subcellular location">
    <subcellularLocation>
        <location evidence="1 11">Secreted</location>
        <location evidence="1 11">Extracellular space</location>
        <location evidence="1 11">Apoplast</location>
    </subcellularLocation>
</comment>
<evidence type="ECO:0000259" key="12">
    <source>
        <dbReference type="SMART" id="SM00835"/>
    </source>
</evidence>
<keyword evidence="4 11" id="KW-0964">Secreted</keyword>
<dbReference type="InterPro" id="IPR014710">
    <property type="entry name" value="RmlC-like_jellyroll"/>
</dbReference>
<feature type="binding site" evidence="9">
    <location>
        <position position="126"/>
    </location>
    <ligand>
        <name>Mn(2+)</name>
        <dbReference type="ChEBI" id="CHEBI:29035"/>
    </ligand>
</feature>
<keyword evidence="5 8" id="KW-0479">Metal-binding</keyword>
<gene>
    <name evidence="13" type="ORF">CCAM_LOCUS28427</name>
</gene>
<evidence type="ECO:0000256" key="10">
    <source>
        <dbReference type="PIRSR" id="PIRSR601929-3"/>
    </source>
</evidence>
<evidence type="ECO:0000256" key="11">
    <source>
        <dbReference type="RuleBase" id="RU366015"/>
    </source>
</evidence>
<dbReference type="InterPro" id="IPR011051">
    <property type="entry name" value="RmlC_Cupin_sf"/>
</dbReference>
<evidence type="ECO:0000313" key="13">
    <source>
        <dbReference type="EMBL" id="VFQ86651.1"/>
    </source>
</evidence>
<sequence>MDRRIMAVAAAIVAIALASSPSSSPFAGASDPNNLQDFCVAIDGSKANVFVNGKTCKNPTEVTADDFFLEARLVTPRNTSNSLGSTVTPVTVEQLPGLNALGVSIGRVDFAPNGVSPPHTHPHAAEVIAVADGVLYAGFVDSKSKLFAKTLNPGDVFVVPKGLVHFLFNVGGSRTAVAFSGHGSQNPGGITVANSVFAADPPIFPELLAKAFQLDSGVINNLQSQIWYEPSK</sequence>
<dbReference type="Pfam" id="PF00190">
    <property type="entry name" value="Cupin_1"/>
    <property type="match status" value="1"/>
</dbReference>
<dbReference type="GO" id="GO:0030145">
    <property type="term" value="F:manganese ion binding"/>
    <property type="evidence" value="ECO:0007669"/>
    <property type="project" value="UniProtKB-UniRule"/>
</dbReference>
<evidence type="ECO:0000256" key="4">
    <source>
        <dbReference type="ARBA" id="ARBA00022525"/>
    </source>
</evidence>
<evidence type="ECO:0000256" key="1">
    <source>
        <dbReference type="ARBA" id="ARBA00004271"/>
    </source>
</evidence>
<dbReference type="InterPro" id="IPR006045">
    <property type="entry name" value="Cupin_1"/>
</dbReference>
<dbReference type="InterPro" id="IPR019780">
    <property type="entry name" value="Germin_Mn-BS"/>
</dbReference>
<reference evidence="13 14" key="1">
    <citation type="submission" date="2018-04" db="EMBL/GenBank/DDBJ databases">
        <authorList>
            <person name="Vogel A."/>
        </authorList>
    </citation>
    <scope>NUCLEOTIDE SEQUENCE [LARGE SCALE GENOMIC DNA]</scope>
</reference>
<name>A0A484MCN3_9ASTE</name>
<keyword evidence="14" id="KW-1185">Reference proteome</keyword>
<keyword evidence="7 8" id="KW-0464">Manganese</keyword>
<evidence type="ECO:0000256" key="8">
    <source>
        <dbReference type="PIRSR" id="PIRSR601929-1"/>
    </source>
</evidence>
<dbReference type="GO" id="GO:0048046">
    <property type="term" value="C:apoplast"/>
    <property type="evidence" value="ECO:0007669"/>
    <property type="project" value="UniProtKB-SubCell"/>
</dbReference>
<feature type="binding site" evidence="8">
    <location>
        <position position="121"/>
    </location>
    <ligand>
        <name>oxalate</name>
        <dbReference type="ChEBI" id="CHEBI:30623"/>
    </ligand>
</feature>
<keyword evidence="3 11" id="KW-0052">Apoplast</keyword>